<sequence length="384" mass="43617">MSADFEAEQDAFHQMVDHLACAAQWERLLKITKERLGGRPDDDTAHRGAALALLRMRRPDEASLHVDYVLRGDAGHSFHHELAAQVAMQQRRFRAAEDHLVQALAIDPEKVNLHRLMTHVKSVLGQLASAHQHAQRVFELEGGSIGAWLSQEAALEGAGFNGQSLEERIRALEEALKEGPENAYLLWRVGRLLLQLEQPAAALVWLSRALAGDPLSPRLKADWRRASENRFLVYQALLFPWRAWQKVAAFWGVARLRPDLWASMFWVVLGWLLLLPCWLLSWVCLAPWAVVARYFLMPHPAFDIPGFSRRWLAKFSLKRRAVLMVGMTLAVLLGLGLVLPWRYLLAWLGLGLVEGFLVLYCLDAAMQQRRSESPTLPVNWLRSE</sequence>
<keyword evidence="1" id="KW-1133">Transmembrane helix</keyword>
<evidence type="ECO:0000256" key="1">
    <source>
        <dbReference type="SAM" id="Phobius"/>
    </source>
</evidence>
<evidence type="ECO:0000313" key="3">
    <source>
        <dbReference type="Proteomes" id="UP000190774"/>
    </source>
</evidence>
<feature type="transmembrane region" description="Helical" evidence="1">
    <location>
        <begin position="317"/>
        <end position="338"/>
    </location>
</feature>
<dbReference type="RefSeq" id="WP_078815741.1">
    <property type="nucleotide sequence ID" value="NZ_FUYE01000022.1"/>
</dbReference>
<feature type="transmembrane region" description="Helical" evidence="1">
    <location>
        <begin position="265"/>
        <end position="296"/>
    </location>
</feature>
<name>A0A1T4YZA3_9BACT</name>
<dbReference type="SUPFAM" id="SSF48452">
    <property type="entry name" value="TPR-like"/>
    <property type="match status" value="1"/>
</dbReference>
<dbReference type="AlphaFoldDB" id="A0A1T4YZA3"/>
<feature type="transmembrane region" description="Helical" evidence="1">
    <location>
        <begin position="344"/>
        <end position="362"/>
    </location>
</feature>
<gene>
    <name evidence="2" type="ORF">SAMN02745166_04616</name>
</gene>
<dbReference type="Proteomes" id="UP000190774">
    <property type="component" value="Unassembled WGS sequence"/>
</dbReference>
<keyword evidence="3" id="KW-1185">Reference proteome</keyword>
<reference evidence="3" key="1">
    <citation type="submission" date="2017-02" db="EMBL/GenBank/DDBJ databases">
        <authorList>
            <person name="Varghese N."/>
            <person name="Submissions S."/>
        </authorList>
    </citation>
    <scope>NUCLEOTIDE SEQUENCE [LARGE SCALE GENOMIC DNA]</scope>
    <source>
        <strain evidence="3">ATCC 700200</strain>
    </source>
</reference>
<organism evidence="2 3">
    <name type="scientific">Prosthecobacter debontii</name>
    <dbReference type="NCBI Taxonomy" id="48467"/>
    <lineage>
        <taxon>Bacteria</taxon>
        <taxon>Pseudomonadati</taxon>
        <taxon>Verrucomicrobiota</taxon>
        <taxon>Verrucomicrobiia</taxon>
        <taxon>Verrucomicrobiales</taxon>
        <taxon>Verrucomicrobiaceae</taxon>
        <taxon>Prosthecobacter</taxon>
    </lineage>
</organism>
<keyword evidence="1" id="KW-0472">Membrane</keyword>
<protein>
    <submittedName>
        <fullName evidence="2">Tetratricopeptide repeat-containing protein</fullName>
    </submittedName>
</protein>
<accession>A0A1T4YZA3</accession>
<evidence type="ECO:0000313" key="2">
    <source>
        <dbReference type="EMBL" id="SKB07102.1"/>
    </source>
</evidence>
<keyword evidence="1" id="KW-0812">Transmembrane</keyword>
<dbReference type="InterPro" id="IPR011990">
    <property type="entry name" value="TPR-like_helical_dom_sf"/>
</dbReference>
<proteinExistence type="predicted"/>
<dbReference type="Gene3D" id="1.25.40.10">
    <property type="entry name" value="Tetratricopeptide repeat domain"/>
    <property type="match status" value="2"/>
</dbReference>
<dbReference type="EMBL" id="FUYE01000022">
    <property type="protein sequence ID" value="SKB07102.1"/>
    <property type="molecule type" value="Genomic_DNA"/>
</dbReference>